<comment type="domain">
    <text evidence="15">The NG domain, also named G domain, is a special guanosine triphosphatase (GTPase) domain, which binds GTP and forms a guanosine 5'-triphosphate (GTP)-dependent complex with a homologous NG domain in the SRP receptor subunit SRPRA. The two NG domains undergo cooperative rearrangements upon their assembly, which culminate in the reciprocal activation of the GTPase activity of one another. SRP receptor compaction upon binding with cargo-loaded SRP and GTPase rearrangement drive SRP-mediated cotranslational protein translocation into the ER.</text>
</comment>
<dbReference type="InterPro" id="IPR027417">
    <property type="entry name" value="P-loop_NTPase"/>
</dbReference>
<evidence type="ECO:0000256" key="15">
    <source>
        <dbReference type="RuleBase" id="RU364034"/>
    </source>
</evidence>
<reference evidence="17" key="1">
    <citation type="submission" date="2021-01" db="EMBL/GenBank/DDBJ databases">
        <authorList>
            <person name="Corre E."/>
            <person name="Pelletier E."/>
            <person name="Niang G."/>
            <person name="Scheremetjew M."/>
            <person name="Finn R."/>
            <person name="Kale V."/>
            <person name="Holt S."/>
            <person name="Cochrane G."/>
            <person name="Meng A."/>
            <person name="Brown T."/>
            <person name="Cohen L."/>
        </authorList>
    </citation>
    <scope>NUCLEOTIDE SEQUENCE</scope>
    <source>
        <strain evidence="17">CCAC1681</strain>
    </source>
</reference>
<keyword evidence="11 15" id="KW-0687">Ribonucleoprotein</keyword>
<dbReference type="AlphaFoldDB" id="A0A7S0DAP6"/>
<evidence type="ECO:0000256" key="1">
    <source>
        <dbReference type="ARBA" id="ARBA00004240"/>
    </source>
</evidence>
<dbReference type="GO" id="GO:0005783">
    <property type="term" value="C:endoplasmic reticulum"/>
    <property type="evidence" value="ECO:0007669"/>
    <property type="project" value="UniProtKB-SubCell"/>
</dbReference>
<dbReference type="PANTHER" id="PTHR11564:SF5">
    <property type="entry name" value="SIGNAL RECOGNITION PARTICLE SUBUNIT SRP54"/>
    <property type="match status" value="1"/>
</dbReference>
<evidence type="ECO:0000259" key="16">
    <source>
        <dbReference type="PROSITE" id="PS00300"/>
    </source>
</evidence>
<dbReference type="InterPro" id="IPR006325">
    <property type="entry name" value="SRP54_euk"/>
</dbReference>
<dbReference type="GO" id="GO:0005525">
    <property type="term" value="F:GTP binding"/>
    <property type="evidence" value="ECO:0007669"/>
    <property type="project" value="UniProtKB-UniRule"/>
</dbReference>
<evidence type="ECO:0000256" key="12">
    <source>
        <dbReference type="ARBA" id="ARBA00034796"/>
    </source>
</evidence>
<dbReference type="HAMAP" id="MF_00306">
    <property type="entry name" value="SRP54"/>
    <property type="match status" value="1"/>
</dbReference>
<evidence type="ECO:0000313" key="17">
    <source>
        <dbReference type="EMBL" id="CAD8448292.1"/>
    </source>
</evidence>
<dbReference type="CDD" id="cd17875">
    <property type="entry name" value="SRP54_G"/>
    <property type="match status" value="1"/>
</dbReference>
<dbReference type="InterPro" id="IPR000897">
    <property type="entry name" value="SRP54_GTPase_dom"/>
</dbReference>
<comment type="subcellular location">
    <subcellularLocation>
        <location evidence="2 15">Cytoplasm</location>
    </subcellularLocation>
    <subcellularLocation>
        <location evidence="1 15">Endoplasmic reticulum</location>
    </subcellularLocation>
</comment>
<dbReference type="Pfam" id="PF00448">
    <property type="entry name" value="SRP54"/>
    <property type="match status" value="1"/>
</dbReference>
<dbReference type="SUPFAM" id="SSF47364">
    <property type="entry name" value="Domain of the SRP/SRP receptor G-proteins"/>
    <property type="match status" value="1"/>
</dbReference>
<evidence type="ECO:0000256" key="11">
    <source>
        <dbReference type="ARBA" id="ARBA00023274"/>
    </source>
</evidence>
<evidence type="ECO:0000256" key="14">
    <source>
        <dbReference type="ARBA" id="ARBA00048157"/>
    </source>
</evidence>
<dbReference type="InterPro" id="IPR036225">
    <property type="entry name" value="SRP/SRP_N"/>
</dbReference>
<dbReference type="SMART" id="SM00382">
    <property type="entry name" value="AAA"/>
    <property type="match status" value="1"/>
</dbReference>
<dbReference type="GO" id="GO:0003924">
    <property type="term" value="F:GTPase activity"/>
    <property type="evidence" value="ECO:0007669"/>
    <property type="project" value="UniProtKB-UniRule"/>
</dbReference>
<comment type="similarity">
    <text evidence="3 15">Belongs to the GTP-binding SRP family. SRP54 subfamily.</text>
</comment>
<dbReference type="GO" id="GO:0008312">
    <property type="term" value="F:7S RNA binding"/>
    <property type="evidence" value="ECO:0007669"/>
    <property type="project" value="UniProtKB-UniRule"/>
</dbReference>
<dbReference type="EMBL" id="HBEN01012674">
    <property type="protein sequence ID" value="CAD8448292.1"/>
    <property type="molecule type" value="Transcribed_RNA"/>
</dbReference>
<comment type="catalytic activity">
    <reaction evidence="14">
        <text>GTP + H2O = GDP + phosphate + H(+)</text>
        <dbReference type="Rhea" id="RHEA:19669"/>
        <dbReference type="ChEBI" id="CHEBI:15377"/>
        <dbReference type="ChEBI" id="CHEBI:15378"/>
        <dbReference type="ChEBI" id="CHEBI:37565"/>
        <dbReference type="ChEBI" id="CHEBI:43474"/>
        <dbReference type="ChEBI" id="CHEBI:58189"/>
        <dbReference type="EC" id="3.6.5.4"/>
    </reaction>
    <physiologicalReaction direction="left-to-right" evidence="14">
        <dbReference type="Rhea" id="RHEA:19670"/>
    </physiologicalReaction>
</comment>
<proteinExistence type="inferred from homology"/>
<dbReference type="NCBIfam" id="TIGR01425">
    <property type="entry name" value="SRP54_euk"/>
    <property type="match status" value="1"/>
</dbReference>
<dbReference type="InterPro" id="IPR003593">
    <property type="entry name" value="AAA+_ATPase"/>
</dbReference>
<evidence type="ECO:0000256" key="13">
    <source>
        <dbReference type="ARBA" id="ARBA00046020"/>
    </source>
</evidence>
<keyword evidence="9 15" id="KW-0342">GTP-binding</keyword>
<organism evidence="17">
    <name type="scientific">Micromonas pusilla</name>
    <name type="common">Picoplanktonic green alga</name>
    <name type="synonym">Chromulina pusilla</name>
    <dbReference type="NCBI Taxonomy" id="38833"/>
    <lineage>
        <taxon>Eukaryota</taxon>
        <taxon>Viridiplantae</taxon>
        <taxon>Chlorophyta</taxon>
        <taxon>Mamiellophyceae</taxon>
        <taxon>Mamiellales</taxon>
        <taxon>Mamiellaceae</taxon>
        <taxon>Micromonas</taxon>
    </lineage>
</organism>
<dbReference type="GO" id="GO:0005829">
    <property type="term" value="C:cytosol"/>
    <property type="evidence" value="ECO:0007669"/>
    <property type="project" value="TreeGrafter"/>
</dbReference>
<dbReference type="SUPFAM" id="SSF52540">
    <property type="entry name" value="P-loop containing nucleoside triphosphate hydrolases"/>
    <property type="match status" value="1"/>
</dbReference>
<dbReference type="InterPro" id="IPR004125">
    <property type="entry name" value="Signal_recog_particle_SRP54_M"/>
</dbReference>
<evidence type="ECO:0000256" key="7">
    <source>
        <dbReference type="ARBA" id="ARBA00022824"/>
    </source>
</evidence>
<dbReference type="PANTHER" id="PTHR11564">
    <property type="entry name" value="SIGNAL RECOGNITION PARTICLE 54K PROTEIN SRP54"/>
    <property type="match status" value="1"/>
</dbReference>
<evidence type="ECO:0000256" key="5">
    <source>
        <dbReference type="ARBA" id="ARBA00022741"/>
    </source>
</evidence>
<name>A0A7S0DAP6_MICPS</name>
<accession>A0A7S0DAP6</accession>
<dbReference type="FunFam" id="3.40.50.300:FF:000022">
    <property type="entry name" value="Signal recognition particle 54 kDa subunit"/>
    <property type="match status" value="1"/>
</dbReference>
<keyword evidence="8 15" id="KW-0694">RNA-binding</keyword>
<evidence type="ECO:0000256" key="10">
    <source>
        <dbReference type="ARBA" id="ARBA00023135"/>
    </source>
</evidence>
<feature type="domain" description="SRP54-type proteins GTP-binding" evidence="16">
    <location>
        <begin position="275"/>
        <end position="288"/>
    </location>
</feature>
<dbReference type="GO" id="GO:0006616">
    <property type="term" value="P:SRP-dependent cotranslational protein targeting to membrane, translocation"/>
    <property type="evidence" value="ECO:0007669"/>
    <property type="project" value="TreeGrafter"/>
</dbReference>
<dbReference type="SMART" id="SM00963">
    <property type="entry name" value="SRP54_N"/>
    <property type="match status" value="1"/>
</dbReference>
<comment type="function">
    <text evidence="13 15">Component of the signal recognition particle (SRP) complex, a ribonucleoprotein complex that mediates the cotranslational targeting of secretory and membrane proteins to the endoplasmic reticulum (ER). As part of the SRP complex, associates with the SRP receptor (SR) component SRPRA to target secretory proteins to the endoplasmic reticulum membrane. Binds to the signal sequence of presecretory proteins when they emerge from the ribosomes. Displays basal GTPase activity, and stimulates reciprocal GTPase activation of the SR subunit SRPRA. Forms a guanosine 5'-triphosphate (GTP)-dependent complex with the SR subunit SRPRA. SR compaction and GTPase mediated rearrangement of SR drive SRP-mediated cotranslational protein translocation into the ER. Requires the presence of SRP9/SRP14 and/or SRP19 to stably interact with RNA.</text>
</comment>
<dbReference type="InterPro" id="IPR036891">
    <property type="entry name" value="Signal_recog_part_SRP54_M_sf"/>
</dbReference>
<evidence type="ECO:0000256" key="4">
    <source>
        <dbReference type="ARBA" id="ARBA00022490"/>
    </source>
</evidence>
<keyword evidence="6" id="KW-0378">Hydrolase</keyword>
<keyword evidence="4 15" id="KW-0963">Cytoplasm</keyword>
<comment type="subunit">
    <text evidence="12 15">Component of a signal recognition particle (SRP) complex that consists of a 7SL RNA molecule of 300 nucleotides and six protein subunits: SRP72, SRP68, SRP54, SRP19, SRP14 and SRP9.</text>
</comment>
<dbReference type="Pfam" id="PF02978">
    <property type="entry name" value="SRP_SPB"/>
    <property type="match status" value="1"/>
</dbReference>
<keyword evidence="7 15" id="KW-0256">Endoplasmic reticulum</keyword>
<dbReference type="GO" id="GO:0030942">
    <property type="term" value="F:endoplasmic reticulum signal peptide binding"/>
    <property type="evidence" value="ECO:0007669"/>
    <property type="project" value="TreeGrafter"/>
</dbReference>
<dbReference type="InterPro" id="IPR022941">
    <property type="entry name" value="SRP54"/>
</dbReference>
<dbReference type="Gene3D" id="3.40.50.300">
    <property type="entry name" value="P-loop containing nucleotide triphosphate hydrolases"/>
    <property type="match status" value="1"/>
</dbReference>
<dbReference type="GO" id="GO:0005786">
    <property type="term" value="C:signal recognition particle, endoplasmic reticulum targeting"/>
    <property type="evidence" value="ECO:0007669"/>
    <property type="project" value="UniProtKB-UniRule"/>
</dbReference>
<dbReference type="SMART" id="SM00962">
    <property type="entry name" value="SRP54"/>
    <property type="match status" value="1"/>
</dbReference>
<dbReference type="InterPro" id="IPR013822">
    <property type="entry name" value="Signal_recog_particl_SRP54_hlx"/>
</dbReference>
<keyword evidence="5 15" id="KW-0547">Nucleotide-binding</keyword>
<gene>
    <name evidence="17" type="ORF">MSP1401_LOCUS10542</name>
</gene>
<evidence type="ECO:0000256" key="3">
    <source>
        <dbReference type="ARBA" id="ARBA00005450"/>
    </source>
</evidence>
<comment type="domain">
    <text evidence="15">The M domain binds the 7SL RNA in presence of SRP19 and binds the signal sequence of presecretory proteins.</text>
</comment>
<dbReference type="Gene3D" id="1.20.120.140">
    <property type="entry name" value="Signal recognition particle SRP54, nucleotide-binding domain"/>
    <property type="match status" value="1"/>
</dbReference>
<keyword evidence="10 15" id="KW-0733">Signal recognition particle</keyword>
<evidence type="ECO:0000256" key="8">
    <source>
        <dbReference type="ARBA" id="ARBA00022884"/>
    </source>
</evidence>
<protein>
    <recommendedName>
        <fullName evidence="15">Signal recognition particle 54 kDa protein</fullName>
    </recommendedName>
</protein>
<evidence type="ECO:0000256" key="9">
    <source>
        <dbReference type="ARBA" id="ARBA00023134"/>
    </source>
</evidence>
<sequence length="517" mass="56237">MVLGELGNALAGALRKLGEHTVVDEEVMDLCLKEVTKALLQADVNVQYVVQMKKNIVKAVNINELAAGLNARKLLEKAVFTELVSMLEGGALKETQTKKYAPVKGKPNVVMFVGLQGSGKTTTCTKYAYHYQRKGFKPALVCADTFRAGAFDQLKQNATKARIPFYGSYVETDPAKIAFDGVRRFTDEKNDLIIVDTSGRHKQEDSLFEEMRSVAEAVKPDMTIFVMDSSIGQAAQDQARAFKATVDVGSVIVTKLDGHAKGGGAISAVAATRSPIIFIGTGEHIDEFETFDAKPFVSRLLGLGDWTGFIDKIADAIPTDSQPELLDKLAAGHFTMRILYEQFANIQKMGPMSSVMSMIPGFGNDVMPKGQEKESQAKVKRMMCLMDSMTDEELDTTDLKMLQDPKRMERIGRGAGKGPGEVVELIEEYKRLAKMMGKMKGLKVPKKGGYGQTQALNQNLNQMASAIPPAMLKQMGGVGALQSMLKSLEGKDMGEMQKMMGKMMGGKGMPPGLGGLM</sequence>
<dbReference type="PROSITE" id="PS00300">
    <property type="entry name" value="SRP54"/>
    <property type="match status" value="1"/>
</dbReference>
<evidence type="ECO:0000256" key="2">
    <source>
        <dbReference type="ARBA" id="ARBA00004496"/>
    </source>
</evidence>
<dbReference type="InterPro" id="IPR042101">
    <property type="entry name" value="SRP54_N_sf"/>
</dbReference>
<dbReference type="Pfam" id="PF02881">
    <property type="entry name" value="SRP54_N"/>
    <property type="match status" value="1"/>
</dbReference>
<dbReference type="SUPFAM" id="SSF47446">
    <property type="entry name" value="Signal peptide-binding domain"/>
    <property type="match status" value="1"/>
</dbReference>
<evidence type="ECO:0000256" key="6">
    <source>
        <dbReference type="ARBA" id="ARBA00022801"/>
    </source>
</evidence>
<dbReference type="Gene3D" id="1.10.260.30">
    <property type="entry name" value="Signal recognition particle, SRP54 subunit, M-domain"/>
    <property type="match status" value="1"/>
</dbReference>